<protein>
    <submittedName>
        <fullName evidence="3">Galactonate dehydratase</fullName>
        <ecNumber evidence="3">4.2.1.6</ecNumber>
    </submittedName>
</protein>
<evidence type="ECO:0000259" key="2">
    <source>
        <dbReference type="SMART" id="SM00922"/>
    </source>
</evidence>
<dbReference type="InterPro" id="IPR029065">
    <property type="entry name" value="Enolase_C-like"/>
</dbReference>
<evidence type="ECO:0000256" key="1">
    <source>
        <dbReference type="ARBA" id="ARBA00023239"/>
    </source>
</evidence>
<dbReference type="InterPro" id="IPR013342">
    <property type="entry name" value="Mandelate_racemase_C"/>
</dbReference>
<organism evidence="3 4">
    <name type="scientific">Haloarcula salina</name>
    <dbReference type="NCBI Taxonomy" id="1429914"/>
    <lineage>
        <taxon>Archaea</taxon>
        <taxon>Methanobacteriati</taxon>
        <taxon>Methanobacteriota</taxon>
        <taxon>Stenosarchaea group</taxon>
        <taxon>Halobacteria</taxon>
        <taxon>Halobacteriales</taxon>
        <taxon>Haloarculaceae</taxon>
        <taxon>Haloarcula</taxon>
    </lineage>
</organism>
<dbReference type="SMART" id="SM00922">
    <property type="entry name" value="MR_MLE"/>
    <property type="match status" value="1"/>
</dbReference>
<keyword evidence="4" id="KW-1185">Reference proteome</keyword>
<dbReference type="SUPFAM" id="SSF51604">
    <property type="entry name" value="Enolase C-terminal domain-like"/>
    <property type="match status" value="1"/>
</dbReference>
<dbReference type="InterPro" id="IPR018110">
    <property type="entry name" value="Mandel_Rmase/mucon_lact_enz_CS"/>
</dbReference>
<gene>
    <name evidence="3" type="primary">dgoD</name>
    <name evidence="3" type="ORF">KTS37_12855</name>
</gene>
<dbReference type="SFLD" id="SFLDS00001">
    <property type="entry name" value="Enolase"/>
    <property type="match status" value="1"/>
</dbReference>
<dbReference type="Pfam" id="PF02746">
    <property type="entry name" value="MR_MLE_N"/>
    <property type="match status" value="1"/>
</dbReference>
<sequence length="390" mass="43017">MATIVDYELFEVPPRWLFVRLETADGLVGWGEPTLEGHADMVKAAVDKLVKTHIIGYEAGRIQDHWQAMYRSGFYRGGPILMSAISGIDQALWDIKGKECGKPVYELLGGPVRDRLRAYRWIGGDLQQGSDRPDSELETAARESVEAGFSAVKIAGSPKLRHIDAPSKVDEIVDRLAHVREVVGTDVDVGVDLHGRATRPMATRLIKAFEPYSPMFVEEPVLPEHNHVLPELASGTTVPIATGERLYSRAEFRSLLVDGGVDIIQPSIAQLGGISETKRIIDMAETFGVGAAIDCPFGPVAVAASLQIGFASWNILTQQQSLERYPEEEADITYLENQDALRCVDGYFEPPAEPGLGIEIDEELVREQSAVDVKWNTPIRRRDDGSIAEW</sequence>
<dbReference type="Gene3D" id="3.20.20.120">
    <property type="entry name" value="Enolase-like C-terminal domain"/>
    <property type="match status" value="1"/>
</dbReference>
<dbReference type="RefSeq" id="WP_162414255.1">
    <property type="nucleotide sequence ID" value="NZ_JAHQXE010000004.1"/>
</dbReference>
<evidence type="ECO:0000313" key="3">
    <source>
        <dbReference type="EMBL" id="MBV0902676.1"/>
    </source>
</evidence>
<dbReference type="InterPro" id="IPR034593">
    <property type="entry name" value="DgoD-like"/>
</dbReference>
<dbReference type="Proteomes" id="UP001166304">
    <property type="component" value="Unassembled WGS sequence"/>
</dbReference>
<dbReference type="PANTHER" id="PTHR48080">
    <property type="entry name" value="D-GALACTONATE DEHYDRATASE-RELATED"/>
    <property type="match status" value="1"/>
</dbReference>
<dbReference type="PROSITE" id="PS00908">
    <property type="entry name" value="MR_MLE_1"/>
    <property type="match status" value="1"/>
</dbReference>
<dbReference type="EC" id="4.2.1.6" evidence="3"/>
<dbReference type="InterPro" id="IPR029017">
    <property type="entry name" value="Enolase-like_N"/>
</dbReference>
<feature type="domain" description="Mandelate racemase/muconate lactonizing enzyme C-terminal" evidence="2">
    <location>
        <begin position="134"/>
        <end position="239"/>
    </location>
</feature>
<dbReference type="Gene3D" id="3.30.390.10">
    <property type="entry name" value="Enolase-like, N-terminal domain"/>
    <property type="match status" value="1"/>
</dbReference>
<dbReference type="AlphaFoldDB" id="A0AA41G1T4"/>
<reference evidence="3" key="1">
    <citation type="submission" date="2021-06" db="EMBL/GenBank/DDBJ databases">
        <title>New haloarchaea isolates fom saline soil.</title>
        <authorList>
            <person name="Duran-Viseras A."/>
            <person name="Sanchez-Porro C.S."/>
            <person name="Ventosa A."/>
        </authorList>
    </citation>
    <scope>NUCLEOTIDE SEQUENCE</scope>
    <source>
        <strain evidence="3">JCM 18369</strain>
    </source>
</reference>
<keyword evidence="1 3" id="KW-0456">Lyase</keyword>
<proteinExistence type="predicted"/>
<dbReference type="Pfam" id="PF13378">
    <property type="entry name" value="MR_MLE_C"/>
    <property type="match status" value="1"/>
</dbReference>
<dbReference type="GO" id="GO:0008869">
    <property type="term" value="F:galactonate dehydratase activity"/>
    <property type="evidence" value="ECO:0007669"/>
    <property type="project" value="UniProtKB-EC"/>
</dbReference>
<accession>A0AA41G1T4</accession>
<dbReference type="PANTHER" id="PTHR48080:SF2">
    <property type="entry name" value="D-GALACTONATE DEHYDRATASE"/>
    <property type="match status" value="1"/>
</dbReference>
<dbReference type="EMBL" id="JAHQXE010000004">
    <property type="protein sequence ID" value="MBV0902676.1"/>
    <property type="molecule type" value="Genomic_DNA"/>
</dbReference>
<dbReference type="InterPro" id="IPR036849">
    <property type="entry name" value="Enolase-like_C_sf"/>
</dbReference>
<dbReference type="PROSITE" id="PS00909">
    <property type="entry name" value="MR_MLE_2"/>
    <property type="match status" value="1"/>
</dbReference>
<dbReference type="SUPFAM" id="SSF54826">
    <property type="entry name" value="Enolase N-terminal domain-like"/>
    <property type="match status" value="1"/>
</dbReference>
<evidence type="ECO:0000313" key="4">
    <source>
        <dbReference type="Proteomes" id="UP001166304"/>
    </source>
</evidence>
<dbReference type="GO" id="GO:0009063">
    <property type="term" value="P:amino acid catabolic process"/>
    <property type="evidence" value="ECO:0007669"/>
    <property type="project" value="InterPro"/>
</dbReference>
<dbReference type="NCBIfam" id="NF010624">
    <property type="entry name" value="PRK14017.1"/>
    <property type="match status" value="1"/>
</dbReference>
<comment type="caution">
    <text evidence="3">The sequence shown here is derived from an EMBL/GenBank/DDBJ whole genome shotgun (WGS) entry which is preliminary data.</text>
</comment>
<dbReference type="InterPro" id="IPR013341">
    <property type="entry name" value="Mandelate_racemase_N_dom"/>
</dbReference>
<name>A0AA41G1T4_9EURY</name>